<dbReference type="PANTHER" id="PTHR47331">
    <property type="entry name" value="PHD-TYPE DOMAIN-CONTAINING PROTEIN"/>
    <property type="match status" value="1"/>
</dbReference>
<feature type="region of interest" description="Disordered" evidence="2">
    <location>
        <begin position="121"/>
        <end position="180"/>
    </location>
</feature>
<feature type="compositionally biased region" description="Polar residues" evidence="2">
    <location>
        <begin position="1"/>
        <end position="13"/>
    </location>
</feature>
<feature type="region of interest" description="Disordered" evidence="2">
    <location>
        <begin position="1"/>
        <end position="53"/>
    </location>
</feature>
<dbReference type="Pfam" id="PF05380">
    <property type="entry name" value="Peptidase_A17"/>
    <property type="match status" value="1"/>
</dbReference>
<sequence>MTTQGEQAGTESMLQDGGEHGEDMSKSGTENPQSTQKEEPVPQDDNESPYANDISSLCNDLVRRRAEAEVARTRIQYAVKEIELRKRQAEIEAELELLNLRREAAEVDAECHVLESTMRCTSPTSADNIRPKAQEETPQQTPVKLSVSLNKASSSRESLNPNAAPYIPSQPTTPNTASQHTSVNDVTRFLLRKDLLFSRLVNFDDKPESYCAWKHSFLCVVNELQIMDSEQMDLLIKYLGPESRKHALSIRTSNIFNIPRGLQRLWERLDDRYGAPELVEASIRAKLANFPKLGSKDGQRLYDLSDILMELQFLKEDPKYSCMLSYLDSSVGIRTIVSKLPYSLQEKWTGRAMKYKTSHSAVFPPFSVFVDFIKEMSKVKNDPSFIYNNDVSHNMEKQPTSTFRGKVSTRKTTVLHHTEAGNSQDSKPDVCVIHSGPGVKHSVRNCRVFKSKPIEERRRLMREHGLCFRCCSVAHRKVDCKENIKCKDCGSEHHPTSLHVDSSPSPSIGKLASTHGGEDAPKEQHITSINSKCTEVGKDFKGKSCARIIPATVSYQGKTVPLYAMLDDQSNKTLAKKELFDLLNINTRSIQYQMTSCSGSVMTYGRTASGLFIESSGGGTRLRLPCILECDEIPNNYLEIPTPDVAQQYKHLRDIANHISPIDTSRKILLLIGRDLPQIHHVLEQRIGPDDEPFAQRSLLGWTIIGDTCLSGQHIPKSMHSFKTLATQSDRGTIFELCSQYLSVKEQFSNSETDPVTKPFSDEHLFRRTNDDNKIGTSAEDRMFMNIMNNELVIGTDGKWIAPLPFRQPRMPLPNNYEVALRRARALDANLKRDAAKRDHFEIFMTKLFDNDHAEEAPTIQSNQEQWFLPLFGVYHPQKPNQIRGVFDSSAKFKGTSLNDQLLSGPNLTNSLLGVLIRFRKEMIAVVADVQHMFHCFTVKEQHRDYLRFLWYKDNKIGNELTEFRMKVHVFGNSPSPAIATLGLRKIADMSEESHGSDVKEFIRRNFYVDDGLASCSTDREAIDLMRKTQDAMKQYGNLRLHKVASNSEEVMKAFEPQDLAQDIYDLNLDEDQLVQRSLGIRWNLTSDMFEFHVAMNDKPMTRRGVLSVVNSLFDPLGFLSPVIVCGKLILRDVVTETANWDEPLPEHILSTWRTWSSNLKTLEEVHIPRVTVPHLSKAVRRELWTYSDASEKAIAAVSYLKVFYQDGSARTGFVLGKAKVAPVSGHTIPRLELCAAVLAIDISQIAIEHMDMTFDSVKYFTDSRVVLGYIHNDKRRFFVYVSNRVERIRGFSKPEQWKFVPTHLNPADEGTRGVLPRDIEESAWLKGTTHLLHRDEENTDKAFPLQEPHADKEIRPVCLKTECKSLFGTIRYERFSSWDRLVDSIALLQRFLAYKKTDKSRVFQKSVKSFQRAENFVIRTVQQETYNEEIASLRSGEPIPRNSSILALNPYLDDEGIVRVGGRLRHLKDTFCKNPILIPGKHHIATLLIRRCHELVQHQGQHFTEGKVRSMGFWLTGCKRLTSSFIHKCVTCRRQRGRFANQKMSDLPADRIEPGQPPFTSVGVDIFGPWEVVTRRTRGIPANSKRWAALFTCLVTRAVHIEVVEEMSASSFINALKRFTAIRGQAKEYRSDRGTNFIGAVDPLQIDAINVEDSPVRDFLYSRGTVWIFNPPHASHMGGVWERMIGVTRRILNSMMMEHAAQGLTHEVLTTFLAEASAIINSRPLTSIPSDPDSPFILTPSILLTQKTDTVSEAVCDTDAKDLLKVQWRRVQHLAKMFWDRWKKEYLHTLQARKKWHQDQRNVSVGDVVLLKNVETHRNQWTLGRVIKTFPGKDDLVRKVEVRVRKDDKMTSYIRPVTVILLEE</sequence>
<dbReference type="PROSITE" id="PS50994">
    <property type="entry name" value="INTEGRASE"/>
    <property type="match status" value="1"/>
</dbReference>
<keyword evidence="1" id="KW-0175">Coiled coil</keyword>
<evidence type="ECO:0000256" key="2">
    <source>
        <dbReference type="SAM" id="MobiDB-lite"/>
    </source>
</evidence>
<dbReference type="CDD" id="cd01644">
    <property type="entry name" value="RT_pepA17"/>
    <property type="match status" value="1"/>
</dbReference>
<dbReference type="Proteomes" id="UP000694844">
    <property type="component" value="Chromosome 8"/>
</dbReference>
<dbReference type="InterPro" id="IPR008042">
    <property type="entry name" value="Retrotrans_Pao"/>
</dbReference>
<proteinExistence type="predicted"/>
<dbReference type="KEGG" id="cvn:111107337"/>
<evidence type="ECO:0000259" key="3">
    <source>
        <dbReference type="PROSITE" id="PS50994"/>
    </source>
</evidence>
<keyword evidence="4" id="KW-1185">Reference proteome</keyword>
<dbReference type="OrthoDB" id="6092644at2759"/>
<dbReference type="InterPro" id="IPR036397">
    <property type="entry name" value="RNaseH_sf"/>
</dbReference>
<dbReference type="RefSeq" id="XP_022298208.1">
    <property type="nucleotide sequence ID" value="XM_022442500.1"/>
</dbReference>
<feature type="domain" description="Integrase catalytic" evidence="3">
    <location>
        <begin position="1554"/>
        <end position="1749"/>
    </location>
</feature>
<dbReference type="GeneID" id="111107337"/>
<name>A0A8B8B541_CRAVI</name>
<dbReference type="PANTHER" id="PTHR47331:SF6">
    <property type="entry name" value="DOUBLECORTIN DOMAIN-CONTAINING PROTEIN"/>
    <property type="match status" value="1"/>
</dbReference>
<dbReference type="SUPFAM" id="SSF53098">
    <property type="entry name" value="Ribonuclease H-like"/>
    <property type="match status" value="1"/>
</dbReference>
<dbReference type="GO" id="GO:0003676">
    <property type="term" value="F:nucleic acid binding"/>
    <property type="evidence" value="ECO:0007669"/>
    <property type="project" value="InterPro"/>
</dbReference>
<dbReference type="SUPFAM" id="SSF56672">
    <property type="entry name" value="DNA/RNA polymerases"/>
    <property type="match status" value="1"/>
</dbReference>
<dbReference type="GO" id="GO:0015074">
    <property type="term" value="P:DNA integration"/>
    <property type="evidence" value="ECO:0007669"/>
    <property type="project" value="InterPro"/>
</dbReference>
<organism evidence="4 5">
    <name type="scientific">Crassostrea virginica</name>
    <name type="common">Eastern oyster</name>
    <dbReference type="NCBI Taxonomy" id="6565"/>
    <lineage>
        <taxon>Eukaryota</taxon>
        <taxon>Metazoa</taxon>
        <taxon>Spiralia</taxon>
        <taxon>Lophotrochozoa</taxon>
        <taxon>Mollusca</taxon>
        <taxon>Bivalvia</taxon>
        <taxon>Autobranchia</taxon>
        <taxon>Pteriomorphia</taxon>
        <taxon>Ostreida</taxon>
        <taxon>Ostreoidea</taxon>
        <taxon>Ostreidae</taxon>
        <taxon>Crassostrea</taxon>
    </lineage>
</organism>
<accession>A0A8B8B541</accession>
<dbReference type="InterPro" id="IPR040676">
    <property type="entry name" value="DUF5641"/>
</dbReference>
<protein>
    <submittedName>
        <fullName evidence="5">Uncharacterized protein LOC111107337</fullName>
    </submittedName>
</protein>
<feature type="compositionally biased region" description="Polar residues" evidence="2">
    <location>
        <begin position="169"/>
        <end position="180"/>
    </location>
</feature>
<gene>
    <name evidence="5" type="primary">LOC111107337</name>
</gene>
<dbReference type="Pfam" id="PF18701">
    <property type="entry name" value="DUF5641"/>
    <property type="match status" value="1"/>
</dbReference>
<feature type="region of interest" description="Disordered" evidence="2">
    <location>
        <begin position="495"/>
        <end position="525"/>
    </location>
</feature>
<feature type="coiled-coil region" evidence="1">
    <location>
        <begin position="88"/>
        <end position="117"/>
    </location>
</feature>
<feature type="compositionally biased region" description="Polar residues" evidence="2">
    <location>
        <begin position="26"/>
        <end position="35"/>
    </location>
</feature>
<feature type="compositionally biased region" description="Polar residues" evidence="2">
    <location>
        <begin position="136"/>
        <end position="161"/>
    </location>
</feature>
<reference evidence="5" key="1">
    <citation type="submission" date="2025-08" db="UniProtKB">
        <authorList>
            <consortium name="RefSeq"/>
        </authorList>
    </citation>
    <scope>IDENTIFICATION</scope>
    <source>
        <tissue evidence="5">Whole sample</tissue>
    </source>
</reference>
<evidence type="ECO:0000313" key="5">
    <source>
        <dbReference type="RefSeq" id="XP_022298208.1"/>
    </source>
</evidence>
<evidence type="ECO:0000256" key="1">
    <source>
        <dbReference type="SAM" id="Coils"/>
    </source>
</evidence>
<feature type="compositionally biased region" description="Basic and acidic residues" evidence="2">
    <location>
        <begin position="516"/>
        <end position="525"/>
    </location>
</feature>
<dbReference type="InterPro" id="IPR012337">
    <property type="entry name" value="RNaseH-like_sf"/>
</dbReference>
<dbReference type="InterPro" id="IPR043502">
    <property type="entry name" value="DNA/RNA_pol_sf"/>
</dbReference>
<evidence type="ECO:0000313" key="4">
    <source>
        <dbReference type="Proteomes" id="UP000694844"/>
    </source>
</evidence>
<dbReference type="InterPro" id="IPR001584">
    <property type="entry name" value="Integrase_cat-core"/>
</dbReference>
<dbReference type="Gene3D" id="3.30.420.10">
    <property type="entry name" value="Ribonuclease H-like superfamily/Ribonuclease H"/>
    <property type="match status" value="1"/>
</dbReference>